<reference evidence="3" key="1">
    <citation type="submission" date="2018-03" db="EMBL/GenBank/DDBJ databases">
        <title>ARS-UCD1.2.</title>
        <authorList>
            <person name="Rosen B.D."/>
            <person name="Bickhart D.M."/>
            <person name="Koren S."/>
            <person name="Schnabel R.D."/>
            <person name="Hall R."/>
            <person name="Zimin A."/>
            <person name="Dreischer C."/>
            <person name="Schultheiss S."/>
            <person name="Schroeder S.G."/>
            <person name="Elsik C.G."/>
            <person name="Couldrey C."/>
            <person name="Liu G.E."/>
            <person name="Van Tassell C.P."/>
            <person name="Phillippy A.M."/>
            <person name="Smith T.P.L."/>
            <person name="Medrano J.F."/>
        </authorList>
    </citation>
    <scope>NUCLEOTIDE SEQUENCE [LARGE SCALE GENOMIC DNA]</scope>
    <source>
        <strain evidence="3">Hereford</strain>
    </source>
</reference>
<evidence type="ECO:0000313" key="3">
    <source>
        <dbReference type="Ensembl" id="ENSBTAP00000105487.1"/>
    </source>
</evidence>
<feature type="compositionally biased region" description="Acidic residues" evidence="1">
    <location>
        <begin position="200"/>
        <end position="211"/>
    </location>
</feature>
<reference evidence="3" key="3">
    <citation type="submission" date="2025-09" db="UniProtKB">
        <authorList>
            <consortium name="Ensembl"/>
        </authorList>
    </citation>
    <scope>IDENTIFICATION</scope>
    <source>
        <strain evidence="3">Hereford</strain>
    </source>
</reference>
<feature type="region of interest" description="Disordered" evidence="1">
    <location>
        <begin position="1"/>
        <end position="23"/>
    </location>
</feature>
<evidence type="ECO:0000313" key="4">
    <source>
        <dbReference type="Proteomes" id="UP000009136"/>
    </source>
</evidence>
<keyword evidence="4" id="KW-1185">Reference proteome</keyword>
<keyword evidence="2" id="KW-1133">Transmembrane helix</keyword>
<keyword evidence="2" id="KW-0472">Membrane</keyword>
<sequence length="260" mass="28807">MEFSSSHRRAPVSTRVRSCPASPSRSCSRAFASNKLLPSGKEISPGISLEAMMLKLKLQYFGHLMRRVDSLEKTLLLGGIWARRRRGRQRMRWLDGITDSMDVTSGPLLLRVAVMPGLAAEEGMDDWSPAPPLYEEYRPPPLDTIRLPRYVLYLLLAAFLVVAVAYAIVGHLIKDLAHDLADWAFGPKPDQEDAPRELPESPEGEDLEELDLQLALAWRGEEDAGGGGEGAPAEAPNRAPRRPSIAFKDPPVRSSFWKLG</sequence>
<proteinExistence type="predicted"/>
<protein>
    <submittedName>
        <fullName evidence="3">Uncharacterized protein</fullName>
    </submittedName>
</protein>
<evidence type="ECO:0000256" key="1">
    <source>
        <dbReference type="SAM" id="MobiDB-lite"/>
    </source>
</evidence>
<feature type="compositionally biased region" description="Basic residues" evidence="1">
    <location>
        <begin position="1"/>
        <end position="10"/>
    </location>
</feature>
<name>A0ABI0NRV5_BOVIN</name>
<evidence type="ECO:0000256" key="2">
    <source>
        <dbReference type="SAM" id="Phobius"/>
    </source>
</evidence>
<gene>
    <name evidence="3" type="primary">SMIM44</name>
</gene>
<accession>A0ABI0NRV5</accession>
<feature type="transmembrane region" description="Helical" evidence="2">
    <location>
        <begin position="150"/>
        <end position="169"/>
    </location>
</feature>
<dbReference type="Proteomes" id="UP000009136">
    <property type="component" value="Chromosome 7"/>
</dbReference>
<dbReference type="GeneTree" id="ENSGT00390000003403"/>
<dbReference type="Ensembl" id="ENSBTAT00000144973.1">
    <property type="protein sequence ID" value="ENSBTAP00000105487.1"/>
    <property type="gene ID" value="ENSBTAG00000074180.1"/>
</dbReference>
<keyword evidence="2" id="KW-0812">Transmembrane</keyword>
<feature type="compositionally biased region" description="Basic and acidic residues" evidence="1">
    <location>
        <begin position="189"/>
        <end position="199"/>
    </location>
</feature>
<organism evidence="3 4">
    <name type="scientific">Bos taurus</name>
    <name type="common">Bovine</name>
    <dbReference type="NCBI Taxonomy" id="9913"/>
    <lineage>
        <taxon>Eukaryota</taxon>
        <taxon>Metazoa</taxon>
        <taxon>Chordata</taxon>
        <taxon>Craniata</taxon>
        <taxon>Vertebrata</taxon>
        <taxon>Euteleostomi</taxon>
        <taxon>Mammalia</taxon>
        <taxon>Eutheria</taxon>
        <taxon>Laurasiatheria</taxon>
        <taxon>Artiodactyla</taxon>
        <taxon>Ruminantia</taxon>
        <taxon>Pecora</taxon>
        <taxon>Bovidae</taxon>
        <taxon>Bovinae</taxon>
        <taxon>Bos</taxon>
    </lineage>
</organism>
<reference evidence="3" key="2">
    <citation type="submission" date="2025-08" db="UniProtKB">
        <authorList>
            <consortium name="Ensembl"/>
        </authorList>
    </citation>
    <scope>IDENTIFICATION</scope>
    <source>
        <strain evidence="3">Hereford</strain>
    </source>
</reference>
<feature type="region of interest" description="Disordered" evidence="1">
    <location>
        <begin position="187"/>
        <end position="260"/>
    </location>
</feature>